<dbReference type="AlphaFoldDB" id="A0A9W9NII3"/>
<dbReference type="RefSeq" id="XP_056495513.1">
    <property type="nucleotide sequence ID" value="XM_056648382.1"/>
</dbReference>
<evidence type="ECO:0000313" key="3">
    <source>
        <dbReference type="Proteomes" id="UP001147733"/>
    </source>
</evidence>
<comment type="caution">
    <text evidence="2">The sequence shown here is derived from an EMBL/GenBank/DDBJ whole genome shotgun (WGS) entry which is preliminary data.</text>
</comment>
<evidence type="ECO:0000256" key="1">
    <source>
        <dbReference type="SAM" id="MobiDB-lite"/>
    </source>
</evidence>
<reference evidence="2" key="2">
    <citation type="journal article" date="2023" name="IMA Fungus">
        <title>Comparative genomic study of the Penicillium genus elucidates a diverse pangenome and 15 lateral gene transfer events.</title>
        <authorList>
            <person name="Petersen C."/>
            <person name="Sorensen T."/>
            <person name="Nielsen M.R."/>
            <person name="Sondergaard T.E."/>
            <person name="Sorensen J.L."/>
            <person name="Fitzpatrick D.A."/>
            <person name="Frisvad J.C."/>
            <person name="Nielsen K.L."/>
        </authorList>
    </citation>
    <scope>NUCLEOTIDE SEQUENCE</scope>
    <source>
        <strain evidence="2">IBT 23319</strain>
    </source>
</reference>
<dbReference type="Proteomes" id="UP001147733">
    <property type="component" value="Unassembled WGS sequence"/>
</dbReference>
<name>A0A9W9NII3_PENCI</name>
<sequence>MSAQPRKGTEDSPTKTWHGEPIYAIRRAGMALTTPGINLLPPLAAEQLQAPSETLLWSGPPTFPSPTSAGSVEGNPECYEIARQ</sequence>
<dbReference type="EMBL" id="JAPQKT010000009">
    <property type="protein sequence ID" value="KAJ5220590.1"/>
    <property type="molecule type" value="Genomic_DNA"/>
</dbReference>
<evidence type="ECO:0000313" key="2">
    <source>
        <dbReference type="EMBL" id="KAJ5220590.1"/>
    </source>
</evidence>
<dbReference type="GeneID" id="81387549"/>
<gene>
    <name evidence="2" type="ORF">N7469_009477</name>
</gene>
<keyword evidence="3" id="KW-1185">Reference proteome</keyword>
<protein>
    <submittedName>
        <fullName evidence="2">Uncharacterized protein</fullName>
    </submittedName>
</protein>
<accession>A0A9W9NII3</accession>
<dbReference type="OrthoDB" id="3800761at2759"/>
<feature type="region of interest" description="Disordered" evidence="1">
    <location>
        <begin position="54"/>
        <end position="75"/>
    </location>
</feature>
<proteinExistence type="predicted"/>
<organism evidence="2 3">
    <name type="scientific">Penicillium citrinum</name>
    <dbReference type="NCBI Taxonomy" id="5077"/>
    <lineage>
        <taxon>Eukaryota</taxon>
        <taxon>Fungi</taxon>
        <taxon>Dikarya</taxon>
        <taxon>Ascomycota</taxon>
        <taxon>Pezizomycotina</taxon>
        <taxon>Eurotiomycetes</taxon>
        <taxon>Eurotiomycetidae</taxon>
        <taxon>Eurotiales</taxon>
        <taxon>Aspergillaceae</taxon>
        <taxon>Penicillium</taxon>
    </lineage>
</organism>
<reference evidence="2" key="1">
    <citation type="submission" date="2022-11" db="EMBL/GenBank/DDBJ databases">
        <authorList>
            <person name="Petersen C."/>
        </authorList>
    </citation>
    <scope>NUCLEOTIDE SEQUENCE</scope>
    <source>
        <strain evidence="2">IBT 23319</strain>
    </source>
</reference>